<keyword evidence="6" id="KW-0862">Zinc</keyword>
<feature type="active site" evidence="9">
    <location>
        <position position="35"/>
    </location>
</feature>
<dbReference type="Pfam" id="PF22521">
    <property type="entry name" value="HypF_C_2"/>
    <property type="match status" value="1"/>
</dbReference>
<evidence type="ECO:0000256" key="7">
    <source>
        <dbReference type="ARBA" id="ARBA00048220"/>
    </source>
</evidence>
<dbReference type="PIRSF" id="PIRSF006256">
    <property type="entry name" value="CMPcnvr_hdrg_mat"/>
    <property type="match status" value="1"/>
</dbReference>
<dbReference type="InterPro" id="IPR011125">
    <property type="entry name" value="Znf_HypF"/>
</dbReference>
<dbReference type="Gene3D" id="3.30.420.40">
    <property type="match status" value="1"/>
</dbReference>
<dbReference type="InterPro" id="IPR036046">
    <property type="entry name" value="Acylphosphatase-like_dom_sf"/>
</dbReference>
<keyword evidence="9" id="KW-0378">Hydrolase</keyword>
<evidence type="ECO:0000256" key="3">
    <source>
        <dbReference type="ARBA" id="ARBA00022598"/>
    </source>
</evidence>
<evidence type="ECO:0000256" key="5">
    <source>
        <dbReference type="ARBA" id="ARBA00022771"/>
    </source>
</evidence>
<feature type="domain" description="YrdC-like" evidence="11">
    <location>
        <begin position="198"/>
        <end position="381"/>
    </location>
</feature>
<dbReference type="SUPFAM" id="SSF54975">
    <property type="entry name" value="Acylphosphatase/BLUF domain-like"/>
    <property type="match status" value="1"/>
</dbReference>
<keyword evidence="13" id="KW-1185">Reference proteome</keyword>
<dbReference type="InterPro" id="IPR017945">
    <property type="entry name" value="DHBP_synth_RibB-like_a/b_dom"/>
</dbReference>
<evidence type="ECO:0000313" key="12">
    <source>
        <dbReference type="EMBL" id="MBW7571380.1"/>
    </source>
</evidence>
<keyword evidence="3" id="KW-0436">Ligase</keyword>
<gene>
    <name evidence="12" type="primary">hypF</name>
    <name evidence="12" type="ORF">J5W02_01025</name>
</gene>
<evidence type="ECO:0000256" key="6">
    <source>
        <dbReference type="ARBA" id="ARBA00022833"/>
    </source>
</evidence>
<feature type="domain" description="Acylphosphatase-like" evidence="10">
    <location>
        <begin position="2"/>
        <end position="88"/>
    </location>
</feature>
<dbReference type="PANTHER" id="PTHR42959">
    <property type="entry name" value="CARBAMOYLTRANSFERASE"/>
    <property type="match status" value="1"/>
</dbReference>
<comment type="pathway">
    <text evidence="1">Protein modification; [NiFe] hydrogenase maturation.</text>
</comment>
<dbReference type="Pfam" id="PF07503">
    <property type="entry name" value="zf-HYPF"/>
    <property type="match status" value="2"/>
</dbReference>
<dbReference type="InterPro" id="IPR006070">
    <property type="entry name" value="Sua5-like_dom"/>
</dbReference>
<evidence type="ECO:0000256" key="9">
    <source>
        <dbReference type="PROSITE-ProRule" id="PRU00520"/>
    </source>
</evidence>
<keyword evidence="5" id="KW-0863">Zinc-finger</keyword>
<organism evidence="12 13">
    <name type="scientific">Caproiciproducens faecalis</name>
    <dbReference type="NCBI Taxonomy" id="2820301"/>
    <lineage>
        <taxon>Bacteria</taxon>
        <taxon>Bacillati</taxon>
        <taxon>Bacillota</taxon>
        <taxon>Clostridia</taxon>
        <taxon>Eubacteriales</taxon>
        <taxon>Acutalibacteraceae</taxon>
        <taxon>Caproiciproducens</taxon>
    </lineage>
</organism>
<evidence type="ECO:0000256" key="8">
    <source>
        <dbReference type="PIRNR" id="PIRNR006256"/>
    </source>
</evidence>
<dbReference type="InterPro" id="IPR001792">
    <property type="entry name" value="Acylphosphatase-like_dom"/>
</dbReference>
<dbReference type="InterPro" id="IPR041440">
    <property type="entry name" value="HypF_C"/>
</dbReference>
<sequence length="757" mass="83227">MNVFVTVSGIVQGVGYRPFVAGLAHRMGISGTVRNSGGIVEIAASGEKQRLEEFLYSLQHSAPDGAQVINIRTEPMPEQQFDGFSILKSGRAAKKETEPPMIPPDLPMCDECRKELYSSKNRRRGYPFISCASCGPRYSIMNTLPYDRETTTMKDFTMCPDCAREYRDGRRRHAQTISCHSCGPQLHLLTGGMTLEKQDALEQAITLLKNGTVLAVKGVGGYQFVCSPYQEDAVERLRLLKGREKKPFAVMFPNLERIREVCNINKEEEKLLLSMARPIVLLNKDANVFCSGVCGESRFLGAFLPCTGLHQLLTDACGPLIVTSGNFTNEPIIYRDDDMMRSDTPYLSGILYNTRRIVTPLDDSVARVACSVPQILRRSRGYAPLPVVLEQRVEHPVLAMGGDLKSSFCLLSGDRAYLSQYFGDLENYSVYENYKFGLKHMEQLLMISPQQIACDLHPGYQSGLLAQRIVKDFGLGSPVFIQHHHAHAASVMAEHRLDGCIGVVFDGTGYGTDGTIWGGEFLLCSGSSFERRAHLSRVLLCGGDAAAKNAVLTSDCYRFAAGEESGSERFPFVKAALRHQVNTQESSSAGRLFDAVCAILGIKEENSYEGECAIALENAAAAAKGAGEEPIPFHLALSQNSECEWEADQADFIRQLLQSVAEKQDKNRIALGFHVALAEMVAALCKNIREESGENRVALSGGVFANLLLLQDCRDRLTADGFQVYLNSAVPSNDGGICLGQAWICAQAENSREKMRI</sequence>
<proteinExistence type="inferred from homology"/>
<dbReference type="Gene3D" id="3.90.870.50">
    <property type="match status" value="1"/>
</dbReference>
<dbReference type="Pfam" id="PF01300">
    <property type="entry name" value="Sua5_yciO_yrdC"/>
    <property type="match status" value="1"/>
</dbReference>
<keyword evidence="4" id="KW-0479">Metal-binding</keyword>
<comment type="caution">
    <text evidence="12">The sequence shown here is derived from an EMBL/GenBank/DDBJ whole genome shotgun (WGS) entry which is preliminary data.</text>
</comment>
<evidence type="ECO:0000313" key="13">
    <source>
        <dbReference type="Proteomes" id="UP000719942"/>
    </source>
</evidence>
<comment type="similarity">
    <text evidence="2 8">Belongs to the carbamoyltransferase HypF family.</text>
</comment>
<evidence type="ECO:0000259" key="10">
    <source>
        <dbReference type="PROSITE" id="PS51160"/>
    </source>
</evidence>
<dbReference type="InterPro" id="IPR004421">
    <property type="entry name" value="Carbamoyltransferase_HypF"/>
</dbReference>
<name>A0ABS7DJB2_9FIRM</name>
<dbReference type="RefSeq" id="WP_219963794.1">
    <property type="nucleotide sequence ID" value="NZ_JAGFNZ010000001.1"/>
</dbReference>
<dbReference type="PROSITE" id="PS51163">
    <property type="entry name" value="YRDC"/>
    <property type="match status" value="1"/>
</dbReference>
<evidence type="ECO:0000256" key="2">
    <source>
        <dbReference type="ARBA" id="ARBA00008097"/>
    </source>
</evidence>
<dbReference type="Pfam" id="PF17788">
    <property type="entry name" value="HypF_C"/>
    <property type="match status" value="1"/>
</dbReference>
<dbReference type="PANTHER" id="PTHR42959:SF1">
    <property type="entry name" value="CARBAMOYLTRANSFERASE HYPF"/>
    <property type="match status" value="1"/>
</dbReference>
<dbReference type="EMBL" id="JAGFNZ010000001">
    <property type="protein sequence ID" value="MBW7571380.1"/>
    <property type="molecule type" value="Genomic_DNA"/>
</dbReference>
<dbReference type="Gene3D" id="3.30.110.120">
    <property type="match status" value="1"/>
</dbReference>
<evidence type="ECO:0000259" key="11">
    <source>
        <dbReference type="PROSITE" id="PS51163"/>
    </source>
</evidence>
<dbReference type="Gene3D" id="3.30.420.360">
    <property type="match status" value="1"/>
</dbReference>
<accession>A0ABS7DJB2</accession>
<dbReference type="NCBIfam" id="TIGR00143">
    <property type="entry name" value="hypF"/>
    <property type="match status" value="1"/>
</dbReference>
<dbReference type="SUPFAM" id="SSF55821">
    <property type="entry name" value="YrdC/RibB"/>
    <property type="match status" value="1"/>
</dbReference>
<feature type="active site" evidence="9">
    <location>
        <position position="17"/>
    </location>
</feature>
<dbReference type="Proteomes" id="UP000719942">
    <property type="component" value="Unassembled WGS sequence"/>
</dbReference>
<dbReference type="PROSITE" id="PS51160">
    <property type="entry name" value="ACYLPHOSPHATASE_3"/>
    <property type="match status" value="1"/>
</dbReference>
<evidence type="ECO:0000256" key="1">
    <source>
        <dbReference type="ARBA" id="ARBA00004711"/>
    </source>
</evidence>
<dbReference type="EC" id="6.2.-.-" evidence="8"/>
<dbReference type="Pfam" id="PF00708">
    <property type="entry name" value="Acylphosphatase"/>
    <property type="match status" value="1"/>
</dbReference>
<comment type="catalytic activity">
    <reaction evidence="9">
        <text>an acyl phosphate + H2O = a carboxylate + phosphate + H(+)</text>
        <dbReference type="Rhea" id="RHEA:14965"/>
        <dbReference type="ChEBI" id="CHEBI:15377"/>
        <dbReference type="ChEBI" id="CHEBI:15378"/>
        <dbReference type="ChEBI" id="CHEBI:29067"/>
        <dbReference type="ChEBI" id="CHEBI:43474"/>
        <dbReference type="ChEBI" id="CHEBI:59918"/>
        <dbReference type="EC" id="3.6.1.7"/>
    </reaction>
</comment>
<dbReference type="SUPFAM" id="SSF53067">
    <property type="entry name" value="Actin-like ATPase domain"/>
    <property type="match status" value="1"/>
</dbReference>
<dbReference type="InterPro" id="IPR043129">
    <property type="entry name" value="ATPase_NBD"/>
</dbReference>
<protein>
    <recommendedName>
        <fullName evidence="8">Carbamoyltransferase</fullName>
        <ecNumber evidence="8">6.2.-.-</ecNumber>
    </recommendedName>
</protein>
<reference evidence="12 13" key="1">
    <citation type="submission" date="2021-03" db="EMBL/GenBank/DDBJ databases">
        <title>Caproiciproducens sp. nov. isolated from feces of cow.</title>
        <authorList>
            <person name="Choi J.-Y."/>
        </authorList>
    </citation>
    <scope>NUCLEOTIDE SEQUENCE [LARGE SCALE GENOMIC DNA]</scope>
    <source>
        <strain evidence="12 13">AGMB10547</strain>
    </source>
</reference>
<comment type="catalytic activity">
    <reaction evidence="7">
        <text>C-terminal L-cysteinyl-[HypE protein] + carbamoyl phosphate + ATP + H2O = C-terminal S-carboxamide-L-cysteinyl-[HypE protein] + AMP + phosphate + diphosphate + H(+)</text>
        <dbReference type="Rhea" id="RHEA:55636"/>
        <dbReference type="Rhea" id="RHEA-COMP:14247"/>
        <dbReference type="Rhea" id="RHEA-COMP:14392"/>
        <dbReference type="ChEBI" id="CHEBI:15377"/>
        <dbReference type="ChEBI" id="CHEBI:15378"/>
        <dbReference type="ChEBI" id="CHEBI:30616"/>
        <dbReference type="ChEBI" id="CHEBI:33019"/>
        <dbReference type="ChEBI" id="CHEBI:43474"/>
        <dbReference type="ChEBI" id="CHEBI:58228"/>
        <dbReference type="ChEBI" id="CHEBI:76913"/>
        <dbReference type="ChEBI" id="CHEBI:139126"/>
        <dbReference type="ChEBI" id="CHEBI:456215"/>
    </reaction>
</comment>
<dbReference type="InterPro" id="IPR055128">
    <property type="entry name" value="HypF_C_2"/>
</dbReference>
<evidence type="ECO:0000256" key="4">
    <source>
        <dbReference type="ARBA" id="ARBA00022723"/>
    </source>
</evidence>
<dbReference type="InterPro" id="IPR051060">
    <property type="entry name" value="Carbamoyltrans_HypF-like"/>
</dbReference>